<dbReference type="RefSeq" id="XP_051071403.1">
    <property type="nucleotide sequence ID" value="XM_051211355.1"/>
</dbReference>
<sequence>MPSTLIDVQKATANLRRGRAAGSDGWTPEVFKDADPVLATRLTNNLAKMWELNAIPSDWSESLIIPIYKKGSKSSCDKHRGISLSNISFKTLASIIIGRLTRNREQQLRGN</sequence>
<reference evidence="1" key="4">
    <citation type="journal article" date="2022" name="PLoS Pathog.">
        <title>Chromosome-level genome of Schistosoma haematobium underpins genome-wide explorations of molecular variation.</title>
        <authorList>
            <person name="Stroehlein A.J."/>
            <person name="Korhonen P.K."/>
            <person name="Lee V.V."/>
            <person name="Ralph S.A."/>
            <person name="Mentink-Kane M."/>
            <person name="You H."/>
            <person name="McManus D.P."/>
            <person name="Tchuente L.T."/>
            <person name="Stothard J.R."/>
            <person name="Kaur P."/>
            <person name="Dudchenko O."/>
            <person name="Aiden E.L."/>
            <person name="Yang B."/>
            <person name="Yang H."/>
            <person name="Emery A.M."/>
            <person name="Webster B.L."/>
            <person name="Brindley P.J."/>
            <person name="Rollinson D."/>
            <person name="Chang B.C.H."/>
            <person name="Gasser R.B."/>
            <person name="Young N.D."/>
        </authorList>
    </citation>
    <scope>NUCLEOTIDE SEQUENCE</scope>
</reference>
<dbReference type="Proteomes" id="UP000471633">
    <property type="component" value="Unassembled WGS sequence"/>
</dbReference>
<evidence type="ECO:0000313" key="2">
    <source>
        <dbReference type="Proteomes" id="UP000471633"/>
    </source>
</evidence>
<evidence type="ECO:0008006" key="3">
    <source>
        <dbReference type="Google" id="ProtNLM"/>
    </source>
</evidence>
<comment type="caution">
    <text evidence="1">The sequence shown here is derived from an EMBL/GenBank/DDBJ whole genome shotgun (WGS) entry which is preliminary data.</text>
</comment>
<keyword evidence="2" id="KW-1185">Reference proteome</keyword>
<protein>
    <recommendedName>
        <fullName evidence="3">Reverse transcriptase domain-containing protein</fullName>
    </recommendedName>
</protein>
<dbReference type="CTD" id="75577109"/>
<reference evidence="1" key="3">
    <citation type="submission" date="2021-06" db="EMBL/GenBank/DDBJ databases">
        <title>Chromosome-level genome assembly for S. haematobium.</title>
        <authorList>
            <person name="Stroehlein A.J."/>
        </authorList>
    </citation>
    <scope>NUCLEOTIDE SEQUENCE</scope>
</reference>
<evidence type="ECO:0000313" key="1">
    <source>
        <dbReference type="EMBL" id="KAH9591127.1"/>
    </source>
</evidence>
<gene>
    <name evidence="1" type="ORF">MS3_00003531</name>
</gene>
<accession>A0A922S2S3</accession>
<dbReference type="PANTHER" id="PTHR19446">
    <property type="entry name" value="REVERSE TRANSCRIPTASES"/>
    <property type="match status" value="1"/>
</dbReference>
<organism evidence="1 2">
    <name type="scientific">Schistosoma haematobium</name>
    <name type="common">Blood fluke</name>
    <dbReference type="NCBI Taxonomy" id="6185"/>
    <lineage>
        <taxon>Eukaryota</taxon>
        <taxon>Metazoa</taxon>
        <taxon>Spiralia</taxon>
        <taxon>Lophotrochozoa</taxon>
        <taxon>Platyhelminthes</taxon>
        <taxon>Trematoda</taxon>
        <taxon>Digenea</taxon>
        <taxon>Strigeidida</taxon>
        <taxon>Schistosomatoidea</taxon>
        <taxon>Schistosomatidae</taxon>
        <taxon>Schistosoma</taxon>
    </lineage>
</organism>
<reference evidence="1" key="2">
    <citation type="journal article" date="2019" name="Gigascience">
        <title>High-quality Schistosoma haematobium genome achieved by single-molecule and long-range sequencing.</title>
        <authorList>
            <person name="Stroehlein A.J."/>
            <person name="Korhonen P.K."/>
            <person name="Chong T.M."/>
            <person name="Lim Y.L."/>
            <person name="Chan K.G."/>
            <person name="Webster B."/>
            <person name="Rollinson D."/>
            <person name="Brindley P.J."/>
            <person name="Gasser R.B."/>
            <person name="Young N.D."/>
        </authorList>
    </citation>
    <scope>NUCLEOTIDE SEQUENCE</scope>
</reference>
<reference evidence="1" key="1">
    <citation type="journal article" date="2012" name="Nat. Genet.">
        <title>Whole-genome sequence of Schistosoma haematobium.</title>
        <authorList>
            <person name="Young N.D."/>
            <person name="Jex A.R."/>
            <person name="Li B."/>
            <person name="Liu S."/>
            <person name="Yang L."/>
            <person name="Xiong Z."/>
            <person name="Li Y."/>
            <person name="Cantacessi C."/>
            <person name="Hall R.S."/>
            <person name="Xu X."/>
            <person name="Chen F."/>
            <person name="Wu X."/>
            <person name="Zerlotini A."/>
            <person name="Oliveira G."/>
            <person name="Hofmann A."/>
            <person name="Zhang G."/>
            <person name="Fang X."/>
            <person name="Kang Y."/>
            <person name="Campbell B.E."/>
            <person name="Loukas A."/>
            <person name="Ranganathan S."/>
            <person name="Rollinson D."/>
            <person name="Rinaldi G."/>
            <person name="Brindley P.J."/>
            <person name="Yang H."/>
            <person name="Wang J."/>
            <person name="Wang J."/>
            <person name="Gasser R.B."/>
        </authorList>
    </citation>
    <scope>NUCLEOTIDE SEQUENCE</scope>
</reference>
<proteinExistence type="predicted"/>
<name>A0A922S2S3_SCHHA</name>
<dbReference type="AlphaFoldDB" id="A0A922S2S3"/>
<dbReference type="GeneID" id="75577109"/>
<dbReference type="KEGG" id="shx:MS3_00003531"/>
<dbReference type="EMBL" id="AMPZ03000002">
    <property type="protein sequence ID" value="KAH9591127.1"/>
    <property type="molecule type" value="Genomic_DNA"/>
</dbReference>